<dbReference type="Proteomes" id="UP001476950">
    <property type="component" value="Unassembled WGS sequence"/>
</dbReference>
<protein>
    <submittedName>
        <fullName evidence="2">Uncharacterized protein</fullName>
    </submittedName>
</protein>
<dbReference type="EMBL" id="JAMPLM010000002">
    <property type="protein sequence ID" value="MEP1057671.1"/>
    <property type="molecule type" value="Genomic_DNA"/>
</dbReference>
<sequence>MSDEPLQPVAAPVEAPVAVKREAGKLGSYLFALIVSLFLGYQCLVADKNNREVPPLTFLSCFTLIGTALGVTIDAGAIGQFFVPRK</sequence>
<organism evidence="2 3">
    <name type="scientific">Stenomitos frigidus AS-A4</name>
    <dbReference type="NCBI Taxonomy" id="2933935"/>
    <lineage>
        <taxon>Bacteria</taxon>
        <taxon>Bacillati</taxon>
        <taxon>Cyanobacteriota</taxon>
        <taxon>Cyanophyceae</taxon>
        <taxon>Leptolyngbyales</taxon>
        <taxon>Leptolyngbyaceae</taxon>
        <taxon>Stenomitos</taxon>
    </lineage>
</organism>
<evidence type="ECO:0000313" key="3">
    <source>
        <dbReference type="Proteomes" id="UP001476950"/>
    </source>
</evidence>
<accession>A0ABV0KEL1</accession>
<feature type="transmembrane region" description="Helical" evidence="1">
    <location>
        <begin position="56"/>
        <end position="83"/>
    </location>
</feature>
<reference evidence="2 3" key="1">
    <citation type="submission" date="2022-04" db="EMBL/GenBank/DDBJ databases">
        <title>Positive selection, recombination, and allopatry shape intraspecific diversity of widespread and dominant cyanobacteria.</title>
        <authorList>
            <person name="Wei J."/>
            <person name="Shu W."/>
            <person name="Hu C."/>
        </authorList>
    </citation>
    <scope>NUCLEOTIDE SEQUENCE [LARGE SCALE GENOMIC DNA]</scope>
    <source>
        <strain evidence="2 3">AS-A4</strain>
    </source>
</reference>
<keyword evidence="1" id="KW-0812">Transmembrane</keyword>
<feature type="transmembrane region" description="Helical" evidence="1">
    <location>
        <begin position="26"/>
        <end position="44"/>
    </location>
</feature>
<gene>
    <name evidence="2" type="ORF">NDI38_04415</name>
</gene>
<evidence type="ECO:0000256" key="1">
    <source>
        <dbReference type="SAM" id="Phobius"/>
    </source>
</evidence>
<dbReference type="RefSeq" id="WP_190450676.1">
    <property type="nucleotide sequence ID" value="NZ_JAMPLM010000002.1"/>
</dbReference>
<name>A0ABV0KEL1_9CYAN</name>
<keyword evidence="3" id="KW-1185">Reference proteome</keyword>
<comment type="caution">
    <text evidence="2">The sequence shown here is derived from an EMBL/GenBank/DDBJ whole genome shotgun (WGS) entry which is preliminary data.</text>
</comment>
<proteinExistence type="predicted"/>
<evidence type="ECO:0000313" key="2">
    <source>
        <dbReference type="EMBL" id="MEP1057671.1"/>
    </source>
</evidence>
<keyword evidence="1" id="KW-0472">Membrane</keyword>
<keyword evidence="1" id="KW-1133">Transmembrane helix</keyword>